<comment type="caution">
    <text evidence="1">The sequence shown here is derived from an EMBL/GenBank/DDBJ whole genome shotgun (WGS) entry which is preliminary data.</text>
</comment>
<dbReference type="AlphaFoldDB" id="A0A549T917"/>
<sequence>MKKEFKDLTERIDDLIKQLQPLLPKLAAARHNYLTNRCTKNEETLNRIQTAVMALHQEIVRLTDELPKASGLPAEDFEKDMAEVSERNPGRDRMLRENLTSERVDATAYVEAVLPQALEHILSLLPKGWLENEAETATRIHALTQPDGFLSLTKGMRLESENCSVHRLRQAIRVSQDYLDGNPLYDHFAGALLIPAMAQLAIQGHNIKQVGGARDERLKHLWAGPSSEVNSTIFELLTAAACVEMGRAVDFLPTTHNKSPDLRCHDPFPLVIECKRQEPISKYEASEEAVMRRLFLALREAARKKGLSGTFHLTLSVEASKLDFDDVVAKLVSQRLAPDPANNLTYPWGVISLMPQPSFVGLPFGMRIYSPNMLEYLFRWSMDLPNWDGICCSVDAGGEPVVDVIRRPIALLWKNVSPNALHKRTWAPTNLFGEASLQVPAGEFGIIYVSYIEGGRQDVADMRVKAFNERIQKFEHSAKVRIPISVLCRLYPRPLKQGQPDLIESGVRYVSGLYGEPLLFEHFPTTVFTPPE</sequence>
<dbReference type="Proteomes" id="UP000316781">
    <property type="component" value="Unassembled WGS sequence"/>
</dbReference>
<protein>
    <submittedName>
        <fullName evidence="1">Uncharacterized protein</fullName>
    </submittedName>
</protein>
<evidence type="ECO:0000313" key="2">
    <source>
        <dbReference type="Proteomes" id="UP000316781"/>
    </source>
</evidence>
<evidence type="ECO:0000313" key="1">
    <source>
        <dbReference type="EMBL" id="TRL38356.1"/>
    </source>
</evidence>
<proteinExistence type="predicted"/>
<dbReference type="EMBL" id="VJMF01000002">
    <property type="protein sequence ID" value="TRL38356.1"/>
    <property type="molecule type" value="Genomic_DNA"/>
</dbReference>
<organism evidence="1 2">
    <name type="scientific">Methylosinus sporium</name>
    <dbReference type="NCBI Taxonomy" id="428"/>
    <lineage>
        <taxon>Bacteria</taxon>
        <taxon>Pseudomonadati</taxon>
        <taxon>Pseudomonadota</taxon>
        <taxon>Alphaproteobacteria</taxon>
        <taxon>Hyphomicrobiales</taxon>
        <taxon>Methylocystaceae</taxon>
        <taxon>Methylosinus</taxon>
    </lineage>
</organism>
<gene>
    <name evidence="1" type="ORF">FM996_00565</name>
</gene>
<reference evidence="1 2" key="1">
    <citation type="submission" date="2019-07" db="EMBL/GenBank/DDBJ databases">
        <title>Ln-dependent methylotrophs.</title>
        <authorList>
            <person name="Tani A."/>
        </authorList>
    </citation>
    <scope>NUCLEOTIDE SEQUENCE [LARGE SCALE GENOMIC DNA]</scope>
    <source>
        <strain evidence="1 2">SM89A</strain>
    </source>
</reference>
<name>A0A549T917_METSR</name>
<dbReference type="RefSeq" id="WP_142861369.1">
    <property type="nucleotide sequence ID" value="NZ_VJMF01000002.1"/>
</dbReference>
<accession>A0A549T917</accession>